<dbReference type="GO" id="GO:0003677">
    <property type="term" value="F:DNA binding"/>
    <property type="evidence" value="ECO:0007669"/>
    <property type="project" value="TreeGrafter"/>
</dbReference>
<evidence type="ECO:0000256" key="2">
    <source>
        <dbReference type="ARBA" id="ARBA00007530"/>
    </source>
</evidence>
<dbReference type="AlphaFoldDB" id="A0AA38LTF0"/>
<accession>A0AA38LTF0</accession>
<evidence type="ECO:0000313" key="8">
    <source>
        <dbReference type="EMBL" id="KAI9634663.1"/>
    </source>
</evidence>
<keyword evidence="9" id="KW-1185">Reference proteome</keyword>
<keyword evidence="3" id="KW-0805">Transcription regulation</keyword>
<dbReference type="GO" id="GO:0000124">
    <property type="term" value="C:SAGA complex"/>
    <property type="evidence" value="ECO:0007669"/>
    <property type="project" value="InterPro"/>
</dbReference>
<dbReference type="SUPFAM" id="SSF47113">
    <property type="entry name" value="Histone-fold"/>
    <property type="match status" value="1"/>
</dbReference>
<evidence type="ECO:0000256" key="1">
    <source>
        <dbReference type="ARBA" id="ARBA00004123"/>
    </source>
</evidence>
<feature type="compositionally biased region" description="Basic and acidic residues" evidence="6">
    <location>
        <begin position="82"/>
        <end position="95"/>
    </location>
</feature>
<dbReference type="PANTHER" id="PTHR12264">
    <property type="entry name" value="TRANSCRIPTION INITIATION FACTOR TFIID SUBUNIT 12"/>
    <property type="match status" value="1"/>
</dbReference>
<dbReference type="Gene3D" id="1.10.20.10">
    <property type="entry name" value="Histone, subunit A"/>
    <property type="match status" value="1"/>
</dbReference>
<dbReference type="GO" id="GO:0051123">
    <property type="term" value="P:RNA polymerase II preinitiation complex assembly"/>
    <property type="evidence" value="ECO:0007669"/>
    <property type="project" value="TreeGrafter"/>
</dbReference>
<reference evidence="8" key="1">
    <citation type="journal article" date="2022" name="G3 (Bethesda)">
        <title>High quality genome of the basidiomycete yeast Dioszegia hungarica PDD-24b-2 isolated from cloud water.</title>
        <authorList>
            <person name="Jarrige D."/>
            <person name="Haridas S."/>
            <person name="Bleykasten-Grosshans C."/>
            <person name="Joly M."/>
            <person name="Nadalig T."/>
            <person name="Sancelme M."/>
            <person name="Vuilleumier S."/>
            <person name="Grigoriev I.V."/>
            <person name="Amato P."/>
            <person name="Bringel F."/>
        </authorList>
    </citation>
    <scope>NUCLEOTIDE SEQUENCE</scope>
    <source>
        <strain evidence="8">PDD-24b-2</strain>
    </source>
</reference>
<dbReference type="EMBL" id="JAKWFO010000006">
    <property type="protein sequence ID" value="KAI9634663.1"/>
    <property type="molecule type" value="Genomic_DNA"/>
</dbReference>
<name>A0AA38LTF0_9TREE</name>
<comment type="similarity">
    <text evidence="2">Belongs to the TAF12 family.</text>
</comment>
<gene>
    <name evidence="8" type="ORF">MKK02DRAFT_16064</name>
</gene>
<dbReference type="InterPro" id="IPR009072">
    <property type="entry name" value="Histone-fold"/>
</dbReference>
<protein>
    <submittedName>
        <fullName evidence="8">Transcription initiation factor TFIID subunit A-domain-containing protein</fullName>
    </submittedName>
</protein>
<dbReference type="InterPro" id="IPR003228">
    <property type="entry name" value="TFIID_TAF12_dom"/>
</dbReference>
<sequence>MQVNASTYGPSTDKSDSVLAQAKWLPDAAYDAALREKLAQFQAPVKVGGRSTLMQGFAQGRVMSDVPLERVPDAIRAIAEEADRESMAQKKKEVDPALSSSKKRKIQDVADNVDKGLKIDGEVEHVLLQIGDEHMDIISQVSCNLAKHRKSETVERKDVQLAYGMSF</sequence>
<dbReference type="GeneID" id="77724773"/>
<dbReference type="CDD" id="cd07981">
    <property type="entry name" value="HFD_TAF12"/>
    <property type="match status" value="1"/>
</dbReference>
<comment type="subcellular location">
    <subcellularLocation>
        <location evidence="1">Nucleus</location>
    </subcellularLocation>
</comment>
<evidence type="ECO:0000256" key="6">
    <source>
        <dbReference type="SAM" id="MobiDB-lite"/>
    </source>
</evidence>
<proteinExistence type="inferred from homology"/>
<evidence type="ECO:0000313" key="9">
    <source>
        <dbReference type="Proteomes" id="UP001164286"/>
    </source>
</evidence>
<dbReference type="GO" id="GO:0005669">
    <property type="term" value="C:transcription factor TFIID complex"/>
    <property type="evidence" value="ECO:0007669"/>
    <property type="project" value="InterPro"/>
</dbReference>
<dbReference type="Proteomes" id="UP001164286">
    <property type="component" value="Unassembled WGS sequence"/>
</dbReference>
<dbReference type="GO" id="GO:0046982">
    <property type="term" value="F:protein heterodimerization activity"/>
    <property type="evidence" value="ECO:0007669"/>
    <property type="project" value="InterPro"/>
</dbReference>
<dbReference type="RefSeq" id="XP_052944440.1">
    <property type="nucleotide sequence ID" value="XM_053085572.1"/>
</dbReference>
<dbReference type="Pfam" id="PF03847">
    <property type="entry name" value="TFIID_20kDa"/>
    <property type="match status" value="1"/>
</dbReference>
<feature type="domain" description="Transcription initiation factor TFIID subunit 12" evidence="7">
    <location>
        <begin position="103"/>
        <end position="162"/>
    </location>
</feature>
<evidence type="ECO:0000256" key="5">
    <source>
        <dbReference type="ARBA" id="ARBA00023242"/>
    </source>
</evidence>
<dbReference type="InterPro" id="IPR037794">
    <property type="entry name" value="TAF12"/>
</dbReference>
<organism evidence="8 9">
    <name type="scientific">Dioszegia hungarica</name>
    <dbReference type="NCBI Taxonomy" id="4972"/>
    <lineage>
        <taxon>Eukaryota</taxon>
        <taxon>Fungi</taxon>
        <taxon>Dikarya</taxon>
        <taxon>Basidiomycota</taxon>
        <taxon>Agaricomycotina</taxon>
        <taxon>Tremellomycetes</taxon>
        <taxon>Tremellales</taxon>
        <taxon>Bulleribasidiaceae</taxon>
        <taxon>Dioszegia</taxon>
    </lineage>
</organism>
<feature type="region of interest" description="Disordered" evidence="6">
    <location>
        <begin position="82"/>
        <end position="105"/>
    </location>
</feature>
<dbReference type="PANTHER" id="PTHR12264:SF21">
    <property type="entry name" value="TRANSCRIPTION INITIATION FACTOR TFIID SUBUNIT 12"/>
    <property type="match status" value="1"/>
</dbReference>
<evidence type="ECO:0000259" key="7">
    <source>
        <dbReference type="Pfam" id="PF03847"/>
    </source>
</evidence>
<comment type="caution">
    <text evidence="8">The sequence shown here is derived from an EMBL/GenBank/DDBJ whole genome shotgun (WGS) entry which is preliminary data.</text>
</comment>
<evidence type="ECO:0000256" key="3">
    <source>
        <dbReference type="ARBA" id="ARBA00023015"/>
    </source>
</evidence>
<dbReference type="GO" id="GO:0017025">
    <property type="term" value="F:TBP-class protein binding"/>
    <property type="evidence" value="ECO:0007669"/>
    <property type="project" value="TreeGrafter"/>
</dbReference>
<keyword evidence="4" id="KW-0804">Transcription</keyword>
<keyword evidence="5" id="KW-0539">Nucleus</keyword>
<evidence type="ECO:0000256" key="4">
    <source>
        <dbReference type="ARBA" id="ARBA00023163"/>
    </source>
</evidence>